<keyword evidence="5" id="KW-1185">Reference proteome</keyword>
<dbReference type="PANTHER" id="PTHR31409:SF0">
    <property type="entry name" value="WASH COMPLEX SUBUNIT 4"/>
    <property type="match status" value="1"/>
</dbReference>
<dbReference type="InterPro" id="IPR028283">
    <property type="entry name" value="WASH-7_C"/>
</dbReference>
<sequence>MIVDVKDWDVDKVDDGVIKIVEEIQLRKYGKFLEGYSNQLKAIEHALDDTLNDVWRFDLDPVSFMLIPKEQTTILDLISTDNKVLNKIISVFASLCCEVDDLSNEARTKYFPALSFYGEGEASERDALQDGEAHMYIGRMIPFMQELSCFVKHINVVVKNFVHQLSALYASSSKNGVPVIDVTDVHFQTVFKHLGSLLTILLTMDEIIDGQETLRQHWTQYKRMLVSMHHNQSKFGLSTEKLRPFEKLISKLEKQLLEGSIFLDCVEQNFDDSKNFVSKNSALADEFALNIKNQFMVIESKLGQSNEFDSRLKLPDIFCLFALHFQLFRTADKKFLKALWDVHKKVPAVPLVFNVLFFPDQFIITRLPVLARNIERKAQEAVKLSKQNYLMHHNNILTKDVQNCYIQTLTWTVEMDSLLKDTGKLLDDLNRKCSLLLQGLKLAWTINNEIKTMMGLHIVLCKPMTKTCVLALCRMIEILKGIEGTYHRHSVVINESLTHIMQHLSYLALKIINIGKSRLVSDKKYSERRLDVLSALVLAEKSLTGPATFERRLIAYLAMALGVQMNSFKDEEVTNFASVMKKLDFICDLGKKIKQACDSSFMYWHGVVFPTYVSDVYETGLDVHRIQYMISALHDCVDPILACRHQSSPSVLLQAFQKDTYLTIKKHLLDPLCNHIETELRIHCHYHLKLDDRNPFRIGRKDFSHFLNLSSIRLFDRLINVKAYVEHYLDKLFYNLTTVALHDWKTYGEMRSLAKHKYQLLTVEAHLPSQTLEQGLDVLEIMRNIHLFVTNYLYNLNNQIFIERSSNNKFLNTINIKHIANSIRTHGIGVMNTTVNFVYQFLRKKFQIFSQFLYDEQIKSRLIKDFRYFKENKVENGQKYPFDRAEKFHRGIRKLGLTKDGESYLDQFRLLISQIGNAIGLVRMIRSGGIHCCSNAIRFIPDVDDIITFTDLCEDEKLSSETVSGAVKLDLVINNLSKNFSEGTEYFKLLVDAFAPAFQDPKNVHMHNFFVIVPPLTINFVEQSISSKEKLSRKNKFGAAFTDDGFAMGVAYVLKLLNLYQDFDALHWFQSVHEKYSNDRIEVHKQKTTASGKEDRKLLETMNLTSRRLEIYQQEFDLLNYSLSSARIFFRADLTAEEEKDQK</sequence>
<proteinExistence type="predicted"/>
<dbReference type="InterPro" id="IPR027307">
    <property type="entry name" value="WASH7"/>
</dbReference>
<evidence type="ECO:0000259" key="3">
    <source>
        <dbReference type="Pfam" id="PF14746"/>
    </source>
</evidence>
<feature type="domain" description="WASH complex subunit 4 N-terminal" evidence="2">
    <location>
        <begin position="30"/>
        <end position="600"/>
    </location>
</feature>
<evidence type="ECO:0000259" key="2">
    <source>
        <dbReference type="Pfam" id="PF14745"/>
    </source>
</evidence>
<dbReference type="InterPro" id="IPR028282">
    <property type="entry name" value="WASH-7_central"/>
</dbReference>
<name>A0A8X6NH26_NEPPI</name>
<dbReference type="GO" id="GO:0007032">
    <property type="term" value="P:endosome organization"/>
    <property type="evidence" value="ECO:0007669"/>
    <property type="project" value="TreeGrafter"/>
</dbReference>
<dbReference type="Proteomes" id="UP000887013">
    <property type="component" value="Unassembled WGS sequence"/>
</dbReference>
<dbReference type="OrthoDB" id="10261210at2759"/>
<dbReference type="GO" id="GO:0016197">
    <property type="term" value="P:endosomal transport"/>
    <property type="evidence" value="ECO:0007669"/>
    <property type="project" value="TreeGrafter"/>
</dbReference>
<dbReference type="AlphaFoldDB" id="A0A8X6NH26"/>
<feature type="domain" description="WASH complex subunit 7 central" evidence="1">
    <location>
        <begin position="601"/>
        <end position="944"/>
    </location>
</feature>
<organism evidence="4 5">
    <name type="scientific">Nephila pilipes</name>
    <name type="common">Giant wood spider</name>
    <name type="synonym">Nephila maculata</name>
    <dbReference type="NCBI Taxonomy" id="299642"/>
    <lineage>
        <taxon>Eukaryota</taxon>
        <taxon>Metazoa</taxon>
        <taxon>Ecdysozoa</taxon>
        <taxon>Arthropoda</taxon>
        <taxon>Chelicerata</taxon>
        <taxon>Arachnida</taxon>
        <taxon>Araneae</taxon>
        <taxon>Araneomorphae</taxon>
        <taxon>Entelegynae</taxon>
        <taxon>Araneoidea</taxon>
        <taxon>Nephilidae</taxon>
        <taxon>Nephila</taxon>
    </lineage>
</organism>
<dbReference type="EMBL" id="BMAW01009239">
    <property type="protein sequence ID" value="GFT12835.1"/>
    <property type="molecule type" value="Genomic_DNA"/>
</dbReference>
<evidence type="ECO:0000259" key="1">
    <source>
        <dbReference type="Pfam" id="PF14744"/>
    </source>
</evidence>
<accession>A0A8X6NH26</accession>
<dbReference type="Pfam" id="PF14745">
    <property type="entry name" value="WASH-4_N"/>
    <property type="match status" value="1"/>
</dbReference>
<dbReference type="InterPro" id="IPR028191">
    <property type="entry name" value="WASH-4_N"/>
</dbReference>
<protein>
    <submittedName>
        <fullName evidence="4">WASH complex subunit 4</fullName>
    </submittedName>
</protein>
<dbReference type="GO" id="GO:0071203">
    <property type="term" value="C:WASH complex"/>
    <property type="evidence" value="ECO:0007669"/>
    <property type="project" value="InterPro"/>
</dbReference>
<dbReference type="Pfam" id="PF14746">
    <property type="entry name" value="WASH-7_C"/>
    <property type="match status" value="1"/>
</dbReference>
<comment type="caution">
    <text evidence="4">The sequence shown here is derived from an EMBL/GenBank/DDBJ whole genome shotgun (WGS) entry which is preliminary data.</text>
</comment>
<reference evidence="4" key="1">
    <citation type="submission" date="2020-08" db="EMBL/GenBank/DDBJ databases">
        <title>Multicomponent nature underlies the extraordinary mechanical properties of spider dragline silk.</title>
        <authorList>
            <person name="Kono N."/>
            <person name="Nakamura H."/>
            <person name="Mori M."/>
            <person name="Yoshida Y."/>
            <person name="Ohtoshi R."/>
            <person name="Malay A.D."/>
            <person name="Moran D.A.P."/>
            <person name="Tomita M."/>
            <person name="Numata K."/>
            <person name="Arakawa K."/>
        </authorList>
    </citation>
    <scope>NUCLEOTIDE SEQUENCE</scope>
</reference>
<evidence type="ECO:0000313" key="4">
    <source>
        <dbReference type="EMBL" id="GFT12835.1"/>
    </source>
</evidence>
<evidence type="ECO:0000313" key="5">
    <source>
        <dbReference type="Proteomes" id="UP000887013"/>
    </source>
</evidence>
<dbReference type="PANTHER" id="PTHR31409">
    <property type="entry name" value="WASH COMPLEX SUBUNIT 4"/>
    <property type="match status" value="1"/>
</dbReference>
<gene>
    <name evidence="4" type="primary">Washc4</name>
    <name evidence="4" type="ORF">NPIL_384451</name>
</gene>
<dbReference type="GO" id="GO:0005768">
    <property type="term" value="C:endosome"/>
    <property type="evidence" value="ECO:0007669"/>
    <property type="project" value="TreeGrafter"/>
</dbReference>
<dbReference type="Pfam" id="PF14744">
    <property type="entry name" value="WASH-7_mid"/>
    <property type="match status" value="1"/>
</dbReference>
<feature type="domain" description="WASH complex subunit 7 C-terminal" evidence="3">
    <location>
        <begin position="962"/>
        <end position="1131"/>
    </location>
</feature>